<dbReference type="InterPro" id="IPR036691">
    <property type="entry name" value="Endo/exonu/phosph_ase_sf"/>
</dbReference>
<reference evidence="1 2" key="1">
    <citation type="submission" date="2023-10" db="EMBL/GenBank/DDBJ databases">
        <title>Chromosome-scale genome assembly provides insights into flower coloration mechanisms of Canna indica.</title>
        <authorList>
            <person name="Li C."/>
        </authorList>
    </citation>
    <scope>NUCLEOTIDE SEQUENCE [LARGE SCALE GENOMIC DNA]</scope>
    <source>
        <tissue evidence="1">Flower</tissue>
    </source>
</reference>
<dbReference type="AlphaFoldDB" id="A0AAQ3JYV1"/>
<dbReference type="EMBL" id="CP136891">
    <property type="protein sequence ID" value="WOK97903.1"/>
    <property type="molecule type" value="Genomic_DNA"/>
</dbReference>
<keyword evidence="2" id="KW-1185">Reference proteome</keyword>
<gene>
    <name evidence="1" type="ORF">Cni_G06611</name>
</gene>
<name>A0AAQ3JYV1_9LILI</name>
<sequence>MEERSCVLCYPSADDSDCGSHGTCSALAAPLSSSSSKFRARAEVSSKVWRVKRHLKIVGVHRQSDDYSTSASPTSSDRVGLISACSSVIFGRAGEPCYSLKDQALMCGSSSDGVVGCVGIPIDHLKTSRPFARFWQAVSCTLSLHAASPSNFVSILPMTTCTFSNEAFAFWEQQISDFRSSALDNYIAANSSSMSGGLLMIWNPALWTLVSFNTGDSFISVNLKFNMDDCVLTFTGVYGPPQRNESRSLIHNLYHIINGVFDLHILGGDFNLTKGNYERHNCSRDAWDSRLFSRFIADSGLNDIQISRVTYTWTNNKILLAFAKLDRILISPLLANKCPLLRIKGGSRRLSDHNPRILNFRHSGPKMIKPFRIEISWFKQIEFARVIKESLKTHTLDSSRTGGILYGWIKAWKILRRTIKDWALLKQKSFNFERKLLEGKIFTLSHRLEAEIFNLSDMVSLKAAKEDLEKLYSSKDQYCASNEGAKKRWINEGDWNTKYFQQCASNRRRLNWIGSLNTDQGPTSNQEMIANCFRAHFLNFLGVLHSPLLQITWSEILPPRPDLSDLDAPFSASEVDQVIKFMKNNKSPGPDGIPMEFYKAFWNDLGPLITKILNDLLLQPIDLQRINSAFIILIPKKEGANTTNDSSGNN</sequence>
<evidence type="ECO:0000313" key="1">
    <source>
        <dbReference type="EMBL" id="WOK97903.1"/>
    </source>
</evidence>
<dbReference type="Proteomes" id="UP001327560">
    <property type="component" value="Chromosome 2"/>
</dbReference>
<protein>
    <recommendedName>
        <fullName evidence="3">Reverse transcriptase</fullName>
    </recommendedName>
</protein>
<dbReference type="PANTHER" id="PTHR19446">
    <property type="entry name" value="REVERSE TRANSCRIPTASES"/>
    <property type="match status" value="1"/>
</dbReference>
<evidence type="ECO:0008006" key="3">
    <source>
        <dbReference type="Google" id="ProtNLM"/>
    </source>
</evidence>
<dbReference type="SUPFAM" id="SSF56219">
    <property type="entry name" value="DNase I-like"/>
    <property type="match status" value="1"/>
</dbReference>
<proteinExistence type="predicted"/>
<dbReference type="Gene3D" id="3.60.10.10">
    <property type="entry name" value="Endonuclease/exonuclease/phosphatase"/>
    <property type="match status" value="1"/>
</dbReference>
<organism evidence="1 2">
    <name type="scientific">Canna indica</name>
    <name type="common">Indian-shot</name>
    <dbReference type="NCBI Taxonomy" id="4628"/>
    <lineage>
        <taxon>Eukaryota</taxon>
        <taxon>Viridiplantae</taxon>
        <taxon>Streptophyta</taxon>
        <taxon>Embryophyta</taxon>
        <taxon>Tracheophyta</taxon>
        <taxon>Spermatophyta</taxon>
        <taxon>Magnoliopsida</taxon>
        <taxon>Liliopsida</taxon>
        <taxon>Zingiberales</taxon>
        <taxon>Cannaceae</taxon>
        <taxon>Canna</taxon>
    </lineage>
</organism>
<evidence type="ECO:0000313" key="2">
    <source>
        <dbReference type="Proteomes" id="UP001327560"/>
    </source>
</evidence>
<accession>A0AAQ3JYV1</accession>